<sequence length="146" mass="16297">MDNSALFKTLVKGYINNNFQEVVDKLLDETDSNKEELSKIISSLCGVEVLYTKNNFSQELKKAISNYTANHKIVTKLKDCCMNCTSSNEKTICQSSCPFDAIVVDETKHTTIIDNAKCTDCGFCIEACPNGNYIDKIEYLPLLSSI</sequence>
<dbReference type="Proteomes" id="UP000632377">
    <property type="component" value="Unassembled WGS sequence"/>
</dbReference>
<dbReference type="PROSITE" id="PS00198">
    <property type="entry name" value="4FE4S_FER_1"/>
    <property type="match status" value="1"/>
</dbReference>
<evidence type="ECO:0000256" key="2">
    <source>
        <dbReference type="ARBA" id="ARBA00023004"/>
    </source>
</evidence>
<dbReference type="EMBL" id="JAESWC010000004">
    <property type="protein sequence ID" value="MBL4936415.1"/>
    <property type="molecule type" value="Genomic_DNA"/>
</dbReference>
<name>A0ABS1TAR7_9CLOT</name>
<evidence type="ECO:0000259" key="4">
    <source>
        <dbReference type="PROSITE" id="PS51379"/>
    </source>
</evidence>
<keyword evidence="2" id="KW-0408">Iron</keyword>
<dbReference type="SUPFAM" id="SSF54862">
    <property type="entry name" value="4Fe-4S ferredoxins"/>
    <property type="match status" value="1"/>
</dbReference>
<keyword evidence="1" id="KW-0479">Metal-binding</keyword>
<keyword evidence="3" id="KW-0411">Iron-sulfur</keyword>
<protein>
    <submittedName>
        <fullName evidence="5">4Fe-4S binding protein</fullName>
    </submittedName>
</protein>
<accession>A0ABS1TAR7</accession>
<dbReference type="InterPro" id="IPR017900">
    <property type="entry name" value="4Fe4S_Fe_S_CS"/>
</dbReference>
<comment type="caution">
    <text evidence="5">The sequence shown here is derived from an EMBL/GenBank/DDBJ whole genome shotgun (WGS) entry which is preliminary data.</text>
</comment>
<organism evidence="5 6">
    <name type="scientific">Clostridium rhizosphaerae</name>
    <dbReference type="NCBI Taxonomy" id="2803861"/>
    <lineage>
        <taxon>Bacteria</taxon>
        <taxon>Bacillati</taxon>
        <taxon>Bacillota</taxon>
        <taxon>Clostridia</taxon>
        <taxon>Eubacteriales</taxon>
        <taxon>Clostridiaceae</taxon>
        <taxon>Clostridium</taxon>
    </lineage>
</organism>
<gene>
    <name evidence="5" type="ORF">JK636_11650</name>
</gene>
<dbReference type="Pfam" id="PF12838">
    <property type="entry name" value="Fer4_7"/>
    <property type="match status" value="1"/>
</dbReference>
<dbReference type="RefSeq" id="WP_202749162.1">
    <property type="nucleotide sequence ID" value="NZ_JAESWC010000004.1"/>
</dbReference>
<proteinExistence type="predicted"/>
<reference evidence="5 6" key="1">
    <citation type="submission" date="2021-01" db="EMBL/GenBank/DDBJ databases">
        <title>Genome public.</title>
        <authorList>
            <person name="Liu C."/>
            <person name="Sun Q."/>
        </authorList>
    </citation>
    <scope>NUCLEOTIDE SEQUENCE [LARGE SCALE GENOMIC DNA]</scope>
    <source>
        <strain evidence="5 6">YIM B02515</strain>
    </source>
</reference>
<evidence type="ECO:0000256" key="1">
    <source>
        <dbReference type="ARBA" id="ARBA00022723"/>
    </source>
</evidence>
<evidence type="ECO:0000313" key="6">
    <source>
        <dbReference type="Proteomes" id="UP000632377"/>
    </source>
</evidence>
<dbReference type="InterPro" id="IPR017896">
    <property type="entry name" value="4Fe4S_Fe-S-bd"/>
</dbReference>
<feature type="domain" description="4Fe-4S ferredoxin-type" evidence="4">
    <location>
        <begin position="109"/>
        <end position="139"/>
    </location>
</feature>
<evidence type="ECO:0000313" key="5">
    <source>
        <dbReference type="EMBL" id="MBL4936415.1"/>
    </source>
</evidence>
<dbReference type="PROSITE" id="PS51379">
    <property type="entry name" value="4FE4S_FER_2"/>
    <property type="match status" value="1"/>
</dbReference>
<evidence type="ECO:0000256" key="3">
    <source>
        <dbReference type="ARBA" id="ARBA00023014"/>
    </source>
</evidence>
<dbReference type="Gene3D" id="3.30.70.20">
    <property type="match status" value="1"/>
</dbReference>
<keyword evidence="6" id="KW-1185">Reference proteome</keyword>